<accession>A0AAE4ALK4</accession>
<dbReference type="InterPro" id="IPR018768">
    <property type="entry name" value="DUF2344"/>
</dbReference>
<sequence length="262" mass="29406">MKVRIKFSKQGNLRFVGHLDIMRYFQKANRRAELPIAYSEGYSPHQIMSFAAPLGMGLEGLAEYFDIRLTDEAEGQLSSDEAVRRLNAQMAEGMEILSFLRIPDDTKNCMSTVHAADYRVHFLPDKGAPDPLFQGALPTSETEETAALHWPLLSAGAEQSLSRACASLLQQETIPIVKKGKNGRERELDIRPMIFQLHAEADGLFMRIAQGSEANLKPEFLLNALFQTAEGSIFAAHRNRVVRTELYDADMNTLESYGERIE</sequence>
<dbReference type="NCBIfam" id="TIGR03936">
    <property type="entry name" value="sam_1_link_chp"/>
    <property type="match status" value="1"/>
</dbReference>
<evidence type="ECO:0000259" key="1">
    <source>
        <dbReference type="Pfam" id="PF10105"/>
    </source>
</evidence>
<reference evidence="2" key="1">
    <citation type="submission" date="2023-07" db="EMBL/GenBank/DDBJ databases">
        <title>Genomic Encyclopedia of Type Strains, Phase IV (KMG-IV): sequencing the most valuable type-strain genomes for metagenomic binning, comparative biology and taxonomic classification.</title>
        <authorList>
            <person name="Goeker M."/>
        </authorList>
    </citation>
    <scope>NUCLEOTIDE SEQUENCE</scope>
    <source>
        <strain evidence="2">DSM 19659</strain>
    </source>
</reference>
<protein>
    <recommendedName>
        <fullName evidence="1">DUF2344 domain-containing protein</fullName>
    </recommendedName>
</protein>
<feature type="domain" description="DUF2344" evidence="1">
    <location>
        <begin position="2"/>
        <end position="218"/>
    </location>
</feature>
<evidence type="ECO:0000313" key="2">
    <source>
        <dbReference type="EMBL" id="MDQ0153324.1"/>
    </source>
</evidence>
<dbReference type="Proteomes" id="UP001241537">
    <property type="component" value="Unassembled WGS sequence"/>
</dbReference>
<dbReference type="RefSeq" id="WP_307255281.1">
    <property type="nucleotide sequence ID" value="NZ_JAUSTO010000016.1"/>
</dbReference>
<evidence type="ECO:0000313" key="3">
    <source>
        <dbReference type="Proteomes" id="UP001241537"/>
    </source>
</evidence>
<dbReference type="Pfam" id="PF10105">
    <property type="entry name" value="DUF2344"/>
    <property type="match status" value="1"/>
</dbReference>
<proteinExistence type="predicted"/>
<gene>
    <name evidence="2" type="ORF">J2S20_002037</name>
</gene>
<organism evidence="2 3">
    <name type="scientific">Moryella indoligenes</name>
    <dbReference type="NCBI Taxonomy" id="371674"/>
    <lineage>
        <taxon>Bacteria</taxon>
        <taxon>Bacillati</taxon>
        <taxon>Bacillota</taxon>
        <taxon>Clostridia</taxon>
        <taxon>Lachnospirales</taxon>
        <taxon>Lachnospiraceae</taxon>
        <taxon>Moryella</taxon>
    </lineage>
</organism>
<dbReference type="AlphaFoldDB" id="A0AAE4ALK4"/>
<dbReference type="EMBL" id="JAUSTO010000016">
    <property type="protein sequence ID" value="MDQ0153324.1"/>
    <property type="molecule type" value="Genomic_DNA"/>
</dbReference>
<comment type="caution">
    <text evidence="2">The sequence shown here is derived from an EMBL/GenBank/DDBJ whole genome shotgun (WGS) entry which is preliminary data.</text>
</comment>
<name>A0AAE4ALK4_9FIRM</name>
<keyword evidence="3" id="KW-1185">Reference proteome</keyword>